<proteinExistence type="predicted"/>
<accession>A0A7S2LAQ6</accession>
<protein>
    <submittedName>
        <fullName evidence="1">Uncharacterized protein</fullName>
    </submittedName>
</protein>
<dbReference type="AlphaFoldDB" id="A0A7S2LAQ6"/>
<reference evidence="1" key="1">
    <citation type="submission" date="2021-01" db="EMBL/GenBank/DDBJ databases">
        <authorList>
            <person name="Corre E."/>
            <person name="Pelletier E."/>
            <person name="Niang G."/>
            <person name="Scheremetjew M."/>
            <person name="Finn R."/>
            <person name="Kale V."/>
            <person name="Holt S."/>
            <person name="Cochrane G."/>
            <person name="Meng A."/>
            <person name="Brown T."/>
            <person name="Cohen L."/>
        </authorList>
    </citation>
    <scope>NUCLEOTIDE SEQUENCE</scope>
    <source>
        <strain evidence="1">RCC3387</strain>
    </source>
</reference>
<evidence type="ECO:0000313" key="1">
    <source>
        <dbReference type="EMBL" id="CAD9600949.1"/>
    </source>
</evidence>
<gene>
    <name evidence="1" type="ORF">BRAN1462_LOCUS37928</name>
</gene>
<organism evidence="1">
    <name type="scientific">Zooxanthella nutricula</name>
    <dbReference type="NCBI Taxonomy" id="1333877"/>
    <lineage>
        <taxon>Eukaryota</taxon>
        <taxon>Sar</taxon>
        <taxon>Alveolata</taxon>
        <taxon>Dinophyceae</taxon>
        <taxon>Peridiniales</taxon>
        <taxon>Peridiniales incertae sedis</taxon>
        <taxon>Zooxanthella</taxon>
    </lineage>
</organism>
<dbReference type="EMBL" id="HBGW01059580">
    <property type="protein sequence ID" value="CAD9600949.1"/>
    <property type="molecule type" value="Transcribed_RNA"/>
</dbReference>
<name>A0A7S2LAQ6_9DINO</name>
<sequence>MFLKYLRSLDDAPRLALSVIYPILARAILIRCVKGAMPFDDGSASGHLHKHQIGLLMAELIGEFLAKQSAYIAGGLLEIAIVLVSQACCEIAGMWAKHKVITPAQACARRWWARFLRTEGPAQEEPSAGAMLRRDFVLEAYMYDVRNSMEYLAHSCMPICVVVMGADPWLMLQAWAMGVCIEIATDLVGSQCRRLLNPCVLGVYTFDWPTELILTAFLMSLNMTNISAMQSIALSTWEC</sequence>